<reference evidence="6 7" key="1">
    <citation type="journal article" date="2020" name="ISME J.">
        <title>Uncovering the hidden diversity of litter-decomposition mechanisms in mushroom-forming fungi.</title>
        <authorList>
            <person name="Floudas D."/>
            <person name="Bentzer J."/>
            <person name="Ahren D."/>
            <person name="Johansson T."/>
            <person name="Persson P."/>
            <person name="Tunlid A."/>
        </authorList>
    </citation>
    <scope>NUCLEOTIDE SEQUENCE [LARGE SCALE GENOMIC DNA]</scope>
    <source>
        <strain evidence="6 7">CBS 291.85</strain>
    </source>
</reference>
<dbReference type="Pfam" id="PF00227">
    <property type="entry name" value="Proteasome"/>
    <property type="match status" value="1"/>
</dbReference>
<dbReference type="InterPro" id="IPR029055">
    <property type="entry name" value="Ntn_hydrolases_N"/>
</dbReference>
<sequence>MPDMVSLSRAASGQPSQFKTPYSENGGTILAVAGSRFCVVAGDTRRTDGYSQTRYAPKVFRLTDKAVLAVNGFSADGNMFVNKVRQQLEWYRHGHARDMPLHEIARLMQTMLYARRFFPYYVSNILSGIEEDGSGAVYTFDSVGSYERDTCRVAGAAQSFMQPYLDNQDDWYTRPSVHYKNQRSTHSSSRPTQLPLSSVLSLVMDSFVNASERHVEVGDGLEIYVVLAKGSSLQGLEKLTGAQEVTATSDGERVFTVRRSLRRD</sequence>
<proteinExistence type="predicted"/>
<keyword evidence="7" id="KW-1185">Reference proteome</keyword>
<dbReference type="GO" id="GO:0005839">
    <property type="term" value="C:proteasome core complex"/>
    <property type="evidence" value="ECO:0007669"/>
    <property type="project" value="InterPro"/>
</dbReference>
<evidence type="ECO:0008006" key="8">
    <source>
        <dbReference type="Google" id="ProtNLM"/>
    </source>
</evidence>
<organism evidence="6 7">
    <name type="scientific">Tetrapyrgos nigripes</name>
    <dbReference type="NCBI Taxonomy" id="182062"/>
    <lineage>
        <taxon>Eukaryota</taxon>
        <taxon>Fungi</taxon>
        <taxon>Dikarya</taxon>
        <taxon>Basidiomycota</taxon>
        <taxon>Agaricomycotina</taxon>
        <taxon>Agaricomycetes</taxon>
        <taxon>Agaricomycetidae</taxon>
        <taxon>Agaricales</taxon>
        <taxon>Marasmiineae</taxon>
        <taxon>Marasmiaceae</taxon>
        <taxon>Tetrapyrgos</taxon>
    </lineage>
</organism>
<evidence type="ECO:0000256" key="4">
    <source>
        <dbReference type="ARBA" id="ARBA00023242"/>
    </source>
</evidence>
<protein>
    <recommendedName>
        <fullName evidence="8">Proteasome subunit beta</fullName>
    </recommendedName>
</protein>
<dbReference type="OrthoDB" id="268479at2759"/>
<dbReference type="GO" id="GO:0005634">
    <property type="term" value="C:nucleus"/>
    <property type="evidence" value="ECO:0007669"/>
    <property type="project" value="UniProtKB-SubCell"/>
</dbReference>
<dbReference type="PANTHER" id="PTHR32194:SF2">
    <property type="entry name" value="PROTEASOME SUBUNIT BETA TYPE-1"/>
    <property type="match status" value="1"/>
</dbReference>
<evidence type="ECO:0000256" key="3">
    <source>
        <dbReference type="ARBA" id="ARBA00022942"/>
    </source>
</evidence>
<gene>
    <name evidence="6" type="ORF">D9758_010297</name>
</gene>
<accession>A0A8H5GAC6</accession>
<keyword evidence="2" id="KW-0963">Cytoplasm</keyword>
<evidence type="ECO:0000313" key="7">
    <source>
        <dbReference type="Proteomes" id="UP000559256"/>
    </source>
</evidence>
<feature type="compositionally biased region" description="Polar residues" evidence="5">
    <location>
        <begin position="9"/>
        <end position="21"/>
    </location>
</feature>
<dbReference type="GO" id="GO:0005737">
    <property type="term" value="C:cytoplasm"/>
    <property type="evidence" value="ECO:0007669"/>
    <property type="project" value="TreeGrafter"/>
</dbReference>
<dbReference type="Proteomes" id="UP000559256">
    <property type="component" value="Unassembled WGS sequence"/>
</dbReference>
<keyword evidence="4" id="KW-0539">Nucleus</keyword>
<evidence type="ECO:0000313" key="6">
    <source>
        <dbReference type="EMBL" id="KAF5361293.1"/>
    </source>
</evidence>
<comment type="subcellular location">
    <subcellularLocation>
        <location evidence="1">Nucleus</location>
    </subcellularLocation>
</comment>
<dbReference type="FunFam" id="3.60.20.10:FF:000027">
    <property type="entry name" value="Proteasome subunit beta type-6"/>
    <property type="match status" value="1"/>
</dbReference>
<dbReference type="InterPro" id="IPR023333">
    <property type="entry name" value="Proteasome_suB-type"/>
</dbReference>
<dbReference type="InterPro" id="IPR001353">
    <property type="entry name" value="Proteasome_sua/b"/>
</dbReference>
<feature type="region of interest" description="Disordered" evidence="5">
    <location>
        <begin position="1"/>
        <end position="21"/>
    </location>
</feature>
<name>A0A8H5GAC6_9AGAR</name>
<evidence type="ECO:0000256" key="1">
    <source>
        <dbReference type="ARBA" id="ARBA00004123"/>
    </source>
</evidence>
<keyword evidence="3" id="KW-0647">Proteasome</keyword>
<dbReference type="GO" id="GO:0051603">
    <property type="term" value="P:proteolysis involved in protein catabolic process"/>
    <property type="evidence" value="ECO:0007669"/>
    <property type="project" value="InterPro"/>
</dbReference>
<dbReference type="EMBL" id="JAACJM010000041">
    <property type="protein sequence ID" value="KAF5361293.1"/>
    <property type="molecule type" value="Genomic_DNA"/>
</dbReference>
<evidence type="ECO:0000256" key="5">
    <source>
        <dbReference type="SAM" id="MobiDB-lite"/>
    </source>
</evidence>
<dbReference type="Gene3D" id="3.60.20.10">
    <property type="entry name" value="Glutamine Phosphoribosylpyrophosphate, subunit 1, domain 1"/>
    <property type="match status" value="1"/>
</dbReference>
<dbReference type="SUPFAM" id="SSF56235">
    <property type="entry name" value="N-terminal nucleophile aminohydrolases (Ntn hydrolases)"/>
    <property type="match status" value="1"/>
</dbReference>
<dbReference type="AlphaFoldDB" id="A0A8H5GAC6"/>
<evidence type="ECO:0000256" key="2">
    <source>
        <dbReference type="ARBA" id="ARBA00022490"/>
    </source>
</evidence>
<comment type="caution">
    <text evidence="6">The sequence shown here is derived from an EMBL/GenBank/DDBJ whole genome shotgun (WGS) entry which is preliminary data.</text>
</comment>
<dbReference type="PANTHER" id="PTHR32194">
    <property type="entry name" value="METALLOPROTEASE TLDD"/>
    <property type="match status" value="1"/>
</dbReference>